<dbReference type="EMBL" id="MU839843">
    <property type="protein sequence ID" value="KAK1751049.1"/>
    <property type="molecule type" value="Genomic_DNA"/>
</dbReference>
<gene>
    <name evidence="1" type="ORF">QBC47DRAFT_83586</name>
</gene>
<reference evidence="1" key="1">
    <citation type="submission" date="2023-06" db="EMBL/GenBank/DDBJ databases">
        <title>Genome-scale phylogeny and comparative genomics of the fungal order Sordariales.</title>
        <authorList>
            <consortium name="Lawrence Berkeley National Laboratory"/>
            <person name="Hensen N."/>
            <person name="Bonometti L."/>
            <person name="Westerberg I."/>
            <person name="Brannstrom I.O."/>
            <person name="Guillou S."/>
            <person name="Cros-Aarteil S."/>
            <person name="Calhoun S."/>
            <person name="Haridas S."/>
            <person name="Kuo A."/>
            <person name="Mondo S."/>
            <person name="Pangilinan J."/>
            <person name="Riley R."/>
            <person name="Labutti K."/>
            <person name="Andreopoulos B."/>
            <person name="Lipzen A."/>
            <person name="Chen C."/>
            <person name="Yanf M."/>
            <person name="Daum C."/>
            <person name="Ng V."/>
            <person name="Clum A."/>
            <person name="Steindorff A."/>
            <person name="Ohm R."/>
            <person name="Martin F."/>
            <person name="Silar P."/>
            <person name="Natvig D."/>
            <person name="Lalanne C."/>
            <person name="Gautier V."/>
            <person name="Ament-Velasquez S.L."/>
            <person name="Kruys A."/>
            <person name="Hutchinson M.I."/>
            <person name="Powell A.J."/>
            <person name="Barry K."/>
            <person name="Miller A.N."/>
            <person name="Grigoriev I.V."/>
            <person name="Debuchy R."/>
            <person name="Gladieux P."/>
            <person name="Thoren M.H."/>
            <person name="Johannesson H."/>
        </authorList>
    </citation>
    <scope>NUCLEOTIDE SEQUENCE</scope>
    <source>
        <strain evidence="1">PSN4</strain>
    </source>
</reference>
<dbReference type="Proteomes" id="UP001239445">
    <property type="component" value="Unassembled WGS sequence"/>
</dbReference>
<sequence length="225" mass="24349">MPESRIWLANDTTSLLLTGKFAKRHSPTICPVRAVTMHLVLRALLLVSARWICVPAGSPLFVSLVYESLARGGELGGDGRHLFTPNTNIHTPPGPGLSGPHGPMTTLAGVLITTIAPSQGPTPGQMGFLRNREAAVVMSRSWAGRRPARCGQQQEATAGRQSLLRRSRLAVSLIIMGGLRRPLLVSGVSNAGQHTFLWLVLFDLLSFFYGPTRGTHCRLMYVCVC</sequence>
<name>A0AAJ0F7D9_9PEZI</name>
<protein>
    <submittedName>
        <fullName evidence="1">Uncharacterized protein</fullName>
    </submittedName>
</protein>
<keyword evidence="2" id="KW-1185">Reference proteome</keyword>
<accession>A0AAJ0F7D9</accession>
<dbReference type="AlphaFoldDB" id="A0AAJ0F7D9"/>
<evidence type="ECO:0000313" key="1">
    <source>
        <dbReference type="EMBL" id="KAK1751049.1"/>
    </source>
</evidence>
<proteinExistence type="predicted"/>
<comment type="caution">
    <text evidence="1">The sequence shown here is derived from an EMBL/GenBank/DDBJ whole genome shotgun (WGS) entry which is preliminary data.</text>
</comment>
<evidence type="ECO:0000313" key="2">
    <source>
        <dbReference type="Proteomes" id="UP001239445"/>
    </source>
</evidence>
<organism evidence="1 2">
    <name type="scientific">Echria macrotheca</name>
    <dbReference type="NCBI Taxonomy" id="438768"/>
    <lineage>
        <taxon>Eukaryota</taxon>
        <taxon>Fungi</taxon>
        <taxon>Dikarya</taxon>
        <taxon>Ascomycota</taxon>
        <taxon>Pezizomycotina</taxon>
        <taxon>Sordariomycetes</taxon>
        <taxon>Sordariomycetidae</taxon>
        <taxon>Sordariales</taxon>
        <taxon>Schizotheciaceae</taxon>
        <taxon>Echria</taxon>
    </lineage>
</organism>